<proteinExistence type="predicted"/>
<comment type="caution">
    <text evidence="1">The sequence shown here is derived from an EMBL/GenBank/DDBJ whole genome shotgun (WGS) entry which is preliminary data.</text>
</comment>
<dbReference type="Proteomes" id="UP000018721">
    <property type="component" value="Unassembled WGS sequence"/>
</dbReference>
<reference evidence="1 2" key="1">
    <citation type="submission" date="2013-11" db="EMBL/GenBank/DDBJ databases">
        <title>The Genome Sequence of Phytophthora parasitica P1569.</title>
        <authorList>
            <consortium name="The Broad Institute Genomics Platform"/>
            <person name="Russ C."/>
            <person name="Tyler B."/>
            <person name="Panabieres F."/>
            <person name="Shan W."/>
            <person name="Tripathy S."/>
            <person name="Grunwald N."/>
            <person name="Machado M."/>
            <person name="Johnson C.S."/>
            <person name="Arredondo F."/>
            <person name="Hong C."/>
            <person name="Coffey M."/>
            <person name="Young S.K."/>
            <person name="Zeng Q."/>
            <person name="Gargeya S."/>
            <person name="Fitzgerald M."/>
            <person name="Abouelleil A."/>
            <person name="Alvarado L."/>
            <person name="Chapman S.B."/>
            <person name="Gainer-Dewar J."/>
            <person name="Goldberg J."/>
            <person name="Griggs A."/>
            <person name="Gujja S."/>
            <person name="Hansen M."/>
            <person name="Howarth C."/>
            <person name="Imamovic A."/>
            <person name="Ireland A."/>
            <person name="Larimer J."/>
            <person name="McCowan C."/>
            <person name="Murphy C."/>
            <person name="Pearson M."/>
            <person name="Poon T.W."/>
            <person name="Priest M."/>
            <person name="Roberts A."/>
            <person name="Saif S."/>
            <person name="Shea T."/>
            <person name="Sykes S."/>
            <person name="Wortman J."/>
            <person name="Nusbaum C."/>
            <person name="Birren B."/>
        </authorList>
    </citation>
    <scope>NUCLEOTIDE SEQUENCE [LARGE SCALE GENOMIC DNA]</scope>
    <source>
        <strain evidence="1 2">P1569</strain>
    </source>
</reference>
<gene>
    <name evidence="1" type="ORF">F443_15371</name>
</gene>
<keyword evidence="2" id="KW-1185">Reference proteome</keyword>
<organism evidence="1 2">
    <name type="scientific">Phytophthora nicotianae P1569</name>
    <dbReference type="NCBI Taxonomy" id="1317065"/>
    <lineage>
        <taxon>Eukaryota</taxon>
        <taxon>Sar</taxon>
        <taxon>Stramenopiles</taxon>
        <taxon>Oomycota</taxon>
        <taxon>Peronosporomycetes</taxon>
        <taxon>Peronosporales</taxon>
        <taxon>Peronosporaceae</taxon>
        <taxon>Phytophthora</taxon>
    </lineage>
</organism>
<protein>
    <submittedName>
        <fullName evidence="1">Uncharacterized protein</fullName>
    </submittedName>
</protein>
<evidence type="ECO:0000313" key="1">
    <source>
        <dbReference type="EMBL" id="ETI38996.1"/>
    </source>
</evidence>
<sequence length="102" mass="11842">MPSRIHRYWVSHQQCRTPMWSDFSLMLTTYWHRGIAGINRLKLEDGFYIMAASNTMGVGHALSLEVQGHKYSAHDESVKRSLEQYSERINSLIFVRKVALEA</sequence>
<accession>V9EJ73</accession>
<dbReference type="AlphaFoldDB" id="V9EJ73"/>
<evidence type="ECO:0000313" key="2">
    <source>
        <dbReference type="Proteomes" id="UP000018721"/>
    </source>
</evidence>
<dbReference type="HOGENOM" id="CLU_2283000_0_0_1"/>
<dbReference type="EMBL" id="ANIZ01002697">
    <property type="protein sequence ID" value="ETI38996.1"/>
    <property type="molecule type" value="Genomic_DNA"/>
</dbReference>
<name>V9EJ73_PHYNI</name>